<keyword evidence="2 5" id="KW-0227">DNA damage</keyword>
<dbReference type="InterPro" id="IPR036995">
    <property type="entry name" value="MPG_sf"/>
</dbReference>
<dbReference type="Proteomes" id="UP000183507">
    <property type="component" value="Unassembled WGS sequence"/>
</dbReference>
<dbReference type="Gene3D" id="3.10.300.10">
    <property type="entry name" value="Methylpurine-DNA glycosylase (MPG)"/>
    <property type="match status" value="1"/>
</dbReference>
<dbReference type="InterPro" id="IPR011034">
    <property type="entry name" value="Formyl_transferase-like_C_sf"/>
</dbReference>
<dbReference type="HAMAP" id="MF_00527">
    <property type="entry name" value="3MGH"/>
    <property type="match status" value="1"/>
</dbReference>
<reference evidence="8" key="2">
    <citation type="submission" date="2016-10" db="EMBL/GenBank/DDBJ databases">
        <authorList>
            <person name="Varghese N."/>
        </authorList>
    </citation>
    <scope>NUCLEOTIDE SEQUENCE [LARGE SCALE GENOMIC DNA]</scope>
    <source>
        <strain evidence="8">KPR-7A</strain>
    </source>
</reference>
<dbReference type="SUPFAM" id="SSF50486">
    <property type="entry name" value="FMT C-terminal domain-like"/>
    <property type="match status" value="1"/>
</dbReference>
<dbReference type="PATRIC" id="fig|1396.441.peg.4443"/>
<evidence type="ECO:0000256" key="1">
    <source>
        <dbReference type="ARBA" id="ARBA00009232"/>
    </source>
</evidence>
<evidence type="ECO:0000313" key="9">
    <source>
        <dbReference type="Proteomes" id="UP000220435"/>
    </source>
</evidence>
<comment type="similarity">
    <text evidence="1 5">Belongs to the DNA glycosylase MPG family.</text>
</comment>
<dbReference type="PANTHER" id="PTHR10429:SF0">
    <property type="entry name" value="DNA-3-METHYLADENINE GLYCOSYLASE"/>
    <property type="match status" value="1"/>
</dbReference>
<keyword evidence="4 5" id="KW-0234">DNA repair</keyword>
<name>A0A1D3NT97_9BACI</name>
<dbReference type="NCBIfam" id="NF002001">
    <property type="entry name" value="PRK00802.1-1"/>
    <property type="match status" value="1"/>
</dbReference>
<dbReference type="GeneID" id="51132485"/>
<dbReference type="GO" id="GO:0006284">
    <property type="term" value="P:base-excision repair"/>
    <property type="evidence" value="ECO:0007669"/>
    <property type="project" value="InterPro"/>
</dbReference>
<gene>
    <name evidence="6" type="ORF">CN694_24040</name>
    <name evidence="7" type="ORF">SAMN04487767_111155</name>
</gene>
<dbReference type="NCBIfam" id="TIGR00567">
    <property type="entry name" value="3mg"/>
    <property type="match status" value="1"/>
</dbReference>
<dbReference type="RefSeq" id="WP_001148770.1">
    <property type="nucleotide sequence ID" value="NZ_CP032365.1"/>
</dbReference>
<dbReference type="GO" id="GO:0003905">
    <property type="term" value="F:alkylbase DNA N-glycosylase activity"/>
    <property type="evidence" value="ECO:0007669"/>
    <property type="project" value="InterPro"/>
</dbReference>
<evidence type="ECO:0000256" key="5">
    <source>
        <dbReference type="HAMAP-Rule" id="MF_00527"/>
    </source>
</evidence>
<dbReference type="Proteomes" id="UP000220435">
    <property type="component" value="Unassembled WGS sequence"/>
</dbReference>
<keyword evidence="3 5" id="KW-0378">Hydrolase</keyword>
<evidence type="ECO:0000256" key="3">
    <source>
        <dbReference type="ARBA" id="ARBA00022801"/>
    </source>
</evidence>
<dbReference type="EMBL" id="NUFG01000021">
    <property type="protein sequence ID" value="PEK20755.1"/>
    <property type="molecule type" value="Genomic_DNA"/>
</dbReference>
<evidence type="ECO:0000256" key="4">
    <source>
        <dbReference type="ARBA" id="ARBA00023204"/>
    </source>
</evidence>
<reference evidence="6 9" key="3">
    <citation type="submission" date="2017-09" db="EMBL/GenBank/DDBJ databases">
        <title>Large-scale bioinformatics analysis of Bacillus genomes uncovers conserved roles of natural products in bacterial physiology.</title>
        <authorList>
            <consortium name="Agbiome Team Llc"/>
            <person name="Bleich R.M."/>
            <person name="Kirk G.J."/>
            <person name="Santa Maria K.C."/>
            <person name="Allen S.E."/>
            <person name="Farag S."/>
            <person name="Shank E.A."/>
            <person name="Bowers A."/>
        </authorList>
    </citation>
    <scope>NUCLEOTIDE SEQUENCE [LARGE SCALE GENOMIC DNA]</scope>
    <source>
        <strain evidence="6 9">AFS000414</strain>
    </source>
</reference>
<evidence type="ECO:0000313" key="7">
    <source>
        <dbReference type="EMBL" id="SDD96161.1"/>
    </source>
</evidence>
<dbReference type="InterPro" id="IPR003180">
    <property type="entry name" value="MPG"/>
</dbReference>
<protein>
    <recommendedName>
        <fullName evidence="5">Putative 3-methyladenine DNA glycosylase</fullName>
        <ecNumber evidence="5">3.2.2.-</ecNumber>
    </recommendedName>
</protein>
<organism evidence="7 8">
    <name type="scientific">Bacillus wiedmannii</name>
    <dbReference type="NCBI Taxonomy" id="1890302"/>
    <lineage>
        <taxon>Bacteria</taxon>
        <taxon>Bacillati</taxon>
        <taxon>Bacillota</taxon>
        <taxon>Bacilli</taxon>
        <taxon>Bacillales</taxon>
        <taxon>Bacillaceae</taxon>
        <taxon>Bacillus</taxon>
        <taxon>Bacillus cereus group</taxon>
    </lineage>
</organism>
<evidence type="ECO:0000313" key="8">
    <source>
        <dbReference type="Proteomes" id="UP000183507"/>
    </source>
</evidence>
<dbReference type="FunFam" id="3.10.300.10:FF:000001">
    <property type="entry name" value="Putative 3-methyladenine DNA glycosylase"/>
    <property type="match status" value="1"/>
</dbReference>
<dbReference type="AlphaFoldDB" id="A0A1D3NT97"/>
<dbReference type="EMBL" id="FMZR01000011">
    <property type="protein sequence ID" value="SDD96161.1"/>
    <property type="molecule type" value="Genomic_DNA"/>
</dbReference>
<sequence length="206" mass="23073">MQAPPSFYEGDTLEIAKKLLGQKLVHIVDGVKRSGIIVEVEAYKGPDDKAAHSYGGRRTDRTEVMFGAPGHAYVYLIYGMYHCFNVITAPVGTPQGVLIRALEPVDGIEEIKLARYNKTDITKAQYKNLTNGPGKLCRALGITLEERGVSLQSDTLHIELVPEEEEHISSQYKITAGPRINIDYAEEAVHYPWRFYYEGNPFVSKK</sequence>
<dbReference type="EC" id="3.2.2.-" evidence="5"/>
<reference evidence="7" key="1">
    <citation type="submission" date="2016-10" db="EMBL/GenBank/DDBJ databases">
        <authorList>
            <person name="de Groot N.N."/>
        </authorList>
    </citation>
    <scope>NUCLEOTIDE SEQUENCE [LARGE SCALE GENOMIC DNA]</scope>
    <source>
        <strain evidence="7">KPR-7A</strain>
    </source>
</reference>
<proteinExistence type="inferred from homology"/>
<dbReference type="NCBIfam" id="NF002003">
    <property type="entry name" value="PRK00802.1-3"/>
    <property type="match status" value="1"/>
</dbReference>
<accession>A0A1D3NT97</accession>
<dbReference type="PANTHER" id="PTHR10429">
    <property type="entry name" value="DNA-3-METHYLADENINE GLYCOSYLASE"/>
    <property type="match status" value="1"/>
</dbReference>
<dbReference type="GO" id="GO:0003677">
    <property type="term" value="F:DNA binding"/>
    <property type="evidence" value="ECO:0007669"/>
    <property type="project" value="InterPro"/>
</dbReference>
<evidence type="ECO:0000256" key="2">
    <source>
        <dbReference type="ARBA" id="ARBA00022763"/>
    </source>
</evidence>
<dbReference type="Pfam" id="PF02245">
    <property type="entry name" value="Pur_DNA_glyco"/>
    <property type="match status" value="1"/>
</dbReference>
<evidence type="ECO:0000313" key="6">
    <source>
        <dbReference type="EMBL" id="PEK20755.1"/>
    </source>
</evidence>
<accession>A0A2A7XKM8</accession>
<dbReference type="CDD" id="cd00540">
    <property type="entry name" value="AAG"/>
    <property type="match status" value="1"/>
</dbReference>